<dbReference type="PANTHER" id="PTHR43162">
    <property type="match status" value="1"/>
</dbReference>
<dbReference type="OrthoDB" id="7352262at2"/>
<dbReference type="EMBL" id="ASSZ01000020">
    <property type="protein sequence ID" value="EOS56056.1"/>
    <property type="molecule type" value="Genomic_DNA"/>
</dbReference>
<dbReference type="Proteomes" id="UP000019598">
    <property type="component" value="Unassembled WGS sequence"/>
</dbReference>
<dbReference type="SUPFAM" id="SSF51735">
    <property type="entry name" value="NAD(P)-binding Rossmann-fold domains"/>
    <property type="match status" value="1"/>
</dbReference>
<accession>R9LCD3</accession>
<dbReference type="GeneID" id="43345131"/>
<dbReference type="InterPro" id="IPR008030">
    <property type="entry name" value="NmrA-like"/>
</dbReference>
<protein>
    <recommendedName>
        <fullName evidence="1">NmrA-like domain-containing protein</fullName>
    </recommendedName>
</protein>
<dbReference type="InterPro" id="IPR036291">
    <property type="entry name" value="NAD(P)-bd_dom_sf"/>
</dbReference>
<evidence type="ECO:0000313" key="3">
    <source>
        <dbReference type="Proteomes" id="UP000019598"/>
    </source>
</evidence>
<evidence type="ECO:0000313" key="2">
    <source>
        <dbReference type="EMBL" id="EOS56056.1"/>
    </source>
</evidence>
<reference evidence="2 3" key="1">
    <citation type="submission" date="2013-04" db="EMBL/GenBank/DDBJ databases">
        <title>The Genome Sequence of Paenibacillus barengoltzii G22.</title>
        <authorList>
            <consortium name="The Broad Institute Genomics Platform"/>
            <consortium name="The Broad Institute Genome Sequencing Center for Infectious Disease"/>
            <person name="Earl A."/>
            <person name="Xavier R."/>
            <person name="Elson C."/>
            <person name="Duck W."/>
            <person name="Walker B."/>
            <person name="Young S."/>
            <person name="Zeng Q."/>
            <person name="Gargeya S."/>
            <person name="Fitzgerald M."/>
            <person name="Haas B."/>
            <person name="Abouelleil A."/>
            <person name="Allen A.W."/>
            <person name="Alvarado L."/>
            <person name="Arachchi H.M."/>
            <person name="Berlin A.M."/>
            <person name="Chapman S.B."/>
            <person name="Gainer-Dewar J."/>
            <person name="Goldberg J."/>
            <person name="Griggs A."/>
            <person name="Gujja S."/>
            <person name="Hansen M."/>
            <person name="Howarth C."/>
            <person name="Imamovic A."/>
            <person name="Ireland A."/>
            <person name="Larimer J."/>
            <person name="McCowan C."/>
            <person name="Murphy C."/>
            <person name="Pearson M."/>
            <person name="Poon T.W."/>
            <person name="Priest M."/>
            <person name="Roberts A."/>
            <person name="Saif S."/>
            <person name="Shea T."/>
            <person name="Sisk P."/>
            <person name="Sykes S."/>
            <person name="Wortman J."/>
            <person name="Nusbaum C."/>
            <person name="Birren B."/>
        </authorList>
    </citation>
    <scope>NUCLEOTIDE SEQUENCE [LARGE SCALE GENOMIC DNA]</scope>
    <source>
        <strain evidence="2 3">G22</strain>
    </source>
</reference>
<dbReference type="InterPro" id="IPR051604">
    <property type="entry name" value="Ergot_Alk_Oxidoreductase"/>
</dbReference>
<evidence type="ECO:0000259" key="1">
    <source>
        <dbReference type="Pfam" id="PF05368"/>
    </source>
</evidence>
<proteinExistence type="predicted"/>
<dbReference type="Gene3D" id="3.90.25.10">
    <property type="entry name" value="UDP-galactose 4-epimerase, domain 1"/>
    <property type="match status" value="1"/>
</dbReference>
<dbReference type="Pfam" id="PF05368">
    <property type="entry name" value="NmrA"/>
    <property type="match status" value="1"/>
</dbReference>
<name>R9LCD3_9BACL</name>
<gene>
    <name evidence="2" type="ORF">C812_02118</name>
</gene>
<sequence>MYVIMGATGQVGGATAKALLAEGKKVRVVVRNEEKAKVWREYGAEPVFADYGSAEALQAAFTLAEAVFVMNPAVFYPSEGFSETRETVAAVAKALVGANVPKFIALSSIGAHLPNGLGIIESLNILERGLADLPIPSAFLRAAWFQDNSKWDIESARNDGKVVSFLQPLDRKIPMIATADIGEIAAKTLQQSWEGVRYLELQGPEPYSPDDIASAFSKLLKREVNAVALPHNEWAEAFIAQGAPEDRIHGRIAMLEGFNSGWIDFKYEGTELISGKITLEETLSQWV</sequence>
<feature type="domain" description="NmrA-like" evidence="1">
    <location>
        <begin position="3"/>
        <end position="237"/>
    </location>
</feature>
<dbReference type="Gene3D" id="3.40.50.720">
    <property type="entry name" value="NAD(P)-binding Rossmann-like Domain"/>
    <property type="match status" value="1"/>
</dbReference>
<dbReference type="RefSeq" id="WP_016312605.1">
    <property type="nucleotide sequence ID" value="NZ_KE159653.1"/>
</dbReference>
<comment type="caution">
    <text evidence="2">The sequence shown here is derived from an EMBL/GenBank/DDBJ whole genome shotgun (WGS) entry which is preliminary data.</text>
</comment>
<organism evidence="2 3">
    <name type="scientific">Paenibacillus barengoltzii G22</name>
    <dbReference type="NCBI Taxonomy" id="1235795"/>
    <lineage>
        <taxon>Bacteria</taxon>
        <taxon>Bacillati</taxon>
        <taxon>Bacillota</taxon>
        <taxon>Bacilli</taxon>
        <taxon>Bacillales</taxon>
        <taxon>Paenibacillaceae</taxon>
        <taxon>Paenibacillus</taxon>
    </lineage>
</organism>
<dbReference type="PANTHER" id="PTHR43162:SF1">
    <property type="entry name" value="PRESTALK A DIFFERENTIATION PROTEIN A"/>
    <property type="match status" value="1"/>
</dbReference>
<dbReference type="PATRIC" id="fig|1235795.3.peg.2086"/>
<dbReference type="STRING" id="1235795.C812_02118"/>
<dbReference type="AlphaFoldDB" id="R9LCD3"/>
<dbReference type="HOGENOM" id="CLU_007383_10_5_9"/>